<dbReference type="AlphaFoldDB" id="A0A0A8Y8X9"/>
<organism evidence="1">
    <name type="scientific">Arundo donax</name>
    <name type="common">Giant reed</name>
    <name type="synonym">Donax arundinaceus</name>
    <dbReference type="NCBI Taxonomy" id="35708"/>
    <lineage>
        <taxon>Eukaryota</taxon>
        <taxon>Viridiplantae</taxon>
        <taxon>Streptophyta</taxon>
        <taxon>Embryophyta</taxon>
        <taxon>Tracheophyta</taxon>
        <taxon>Spermatophyta</taxon>
        <taxon>Magnoliopsida</taxon>
        <taxon>Liliopsida</taxon>
        <taxon>Poales</taxon>
        <taxon>Poaceae</taxon>
        <taxon>PACMAD clade</taxon>
        <taxon>Arundinoideae</taxon>
        <taxon>Arundineae</taxon>
        <taxon>Arundo</taxon>
    </lineage>
</organism>
<accession>A0A0A8Y8X9</accession>
<protein>
    <submittedName>
        <fullName evidence="1">Uncharacterized protein</fullName>
    </submittedName>
</protein>
<sequence>MQRPGELHVLPPLAVLVLSLSTARK</sequence>
<reference evidence="1" key="1">
    <citation type="submission" date="2014-09" db="EMBL/GenBank/DDBJ databases">
        <authorList>
            <person name="Magalhaes I.L.F."/>
            <person name="Oliveira U."/>
            <person name="Santos F.R."/>
            <person name="Vidigal T.H.D.A."/>
            <person name="Brescovit A.D."/>
            <person name="Santos A.J."/>
        </authorList>
    </citation>
    <scope>NUCLEOTIDE SEQUENCE</scope>
    <source>
        <tissue evidence="1">Shoot tissue taken approximately 20 cm above the soil surface</tissue>
    </source>
</reference>
<dbReference type="EMBL" id="GBRH01275656">
    <property type="protein sequence ID" value="JAD22239.1"/>
    <property type="molecule type" value="Transcribed_RNA"/>
</dbReference>
<reference evidence="1" key="2">
    <citation type="journal article" date="2015" name="Data Brief">
        <title>Shoot transcriptome of the giant reed, Arundo donax.</title>
        <authorList>
            <person name="Barrero R.A."/>
            <person name="Guerrero F.D."/>
            <person name="Moolhuijzen P."/>
            <person name="Goolsby J.A."/>
            <person name="Tidwell J."/>
            <person name="Bellgard S.E."/>
            <person name="Bellgard M.I."/>
        </authorList>
    </citation>
    <scope>NUCLEOTIDE SEQUENCE</scope>
    <source>
        <tissue evidence="1">Shoot tissue taken approximately 20 cm above the soil surface</tissue>
    </source>
</reference>
<evidence type="ECO:0000313" key="1">
    <source>
        <dbReference type="EMBL" id="JAD22239.1"/>
    </source>
</evidence>
<name>A0A0A8Y8X9_ARUDO</name>
<proteinExistence type="predicted"/>